<evidence type="ECO:0000313" key="1">
    <source>
        <dbReference type="EMBL" id="AGC76612.1"/>
    </source>
</evidence>
<dbReference type="KEGG" id="ndo:DDD_1485"/>
<reference evidence="1 2" key="1">
    <citation type="journal article" date="2013" name="Genome Biol. Evol.">
        <title>Genomic makeup of the marine flavobacterium Nonlabens (Donghaeana) dokdonensis DSW-6 and identification of a novel class of rhodopsins.</title>
        <authorList>
            <person name="Kwon S.K."/>
            <person name="Kim B.K."/>
            <person name="Song J.Y."/>
            <person name="Kwak M.J."/>
            <person name="Lee C.H."/>
            <person name="Yoon J.H."/>
            <person name="Oh T.K."/>
            <person name="Kim J.F."/>
        </authorList>
    </citation>
    <scope>NUCLEOTIDE SEQUENCE [LARGE SCALE GENOMIC DNA]</scope>
    <source>
        <strain evidence="2">DSM 17205 / KCTC 12402 / DSW-6</strain>
    </source>
</reference>
<sequence>MVRVLLILNPQILYYKSYLYRFRESKISTSILKYFIL</sequence>
<dbReference type="EMBL" id="CP001397">
    <property type="protein sequence ID" value="AGC76612.1"/>
    <property type="molecule type" value="Genomic_DNA"/>
</dbReference>
<name>L7W8R6_NONDD</name>
<dbReference type="AlphaFoldDB" id="L7W8R6"/>
<protein>
    <submittedName>
        <fullName evidence="1">Uncharacterized protein</fullName>
    </submittedName>
</protein>
<proteinExistence type="predicted"/>
<dbReference type="PATRIC" id="fig|592029.3.peg.1470"/>
<dbReference type="HOGENOM" id="CLU_3346565_0_0_10"/>
<evidence type="ECO:0000313" key="2">
    <source>
        <dbReference type="Proteomes" id="UP000011173"/>
    </source>
</evidence>
<gene>
    <name evidence="1" type="ordered locus">DDD_1485</name>
</gene>
<organism evidence="1 2">
    <name type="scientific">Nonlabens dokdonensis (strain DSM 17205 / KCTC 12402 / DSW-6)</name>
    <name type="common">Donghaeana dokdonensis</name>
    <dbReference type="NCBI Taxonomy" id="592029"/>
    <lineage>
        <taxon>Bacteria</taxon>
        <taxon>Pseudomonadati</taxon>
        <taxon>Bacteroidota</taxon>
        <taxon>Flavobacteriia</taxon>
        <taxon>Flavobacteriales</taxon>
        <taxon>Flavobacteriaceae</taxon>
        <taxon>Nonlabens</taxon>
    </lineage>
</organism>
<dbReference type="STRING" id="592029.DDD_1485"/>
<dbReference type="Proteomes" id="UP000011173">
    <property type="component" value="Chromosome"/>
</dbReference>
<accession>L7W8R6</accession>